<keyword evidence="2" id="KW-0472">Membrane</keyword>
<dbReference type="PROSITE" id="PS51257">
    <property type="entry name" value="PROKAR_LIPOPROTEIN"/>
    <property type="match status" value="1"/>
</dbReference>
<dbReference type="Gene3D" id="2.40.128.200">
    <property type="match status" value="1"/>
</dbReference>
<dbReference type="EMBL" id="SEUK01000043">
    <property type="protein sequence ID" value="KAA1162697.1"/>
    <property type="molecule type" value="Genomic_DNA"/>
</dbReference>
<comment type="caution">
    <text evidence="6">The sequence shown here is derived from an EMBL/GenBank/DDBJ whole genome shotgun (WGS) entry which is preliminary data.</text>
</comment>
<name>A0AB73BJB2_9GAMM</name>
<evidence type="ECO:0000259" key="5">
    <source>
        <dbReference type="Pfam" id="PF09864"/>
    </source>
</evidence>
<dbReference type="Pfam" id="PF09864">
    <property type="entry name" value="MliC"/>
    <property type="match status" value="1"/>
</dbReference>
<evidence type="ECO:0000313" key="6">
    <source>
        <dbReference type="EMBL" id="KAA1162697.1"/>
    </source>
</evidence>
<sequence>MKINIAIIVSLLSLIACSEQQVNTTYLCGKNKLTLSIINDKYAELTFNNETHLLNHEKSASGNKYISENVLFWGKDNHAMLIISGKKQQCIIN</sequence>
<dbReference type="RefSeq" id="WP_149613681.1">
    <property type="nucleotide sequence ID" value="NZ_SEUK01000043.1"/>
</dbReference>
<evidence type="ECO:0000313" key="7">
    <source>
        <dbReference type="Proteomes" id="UP000324162"/>
    </source>
</evidence>
<keyword evidence="1" id="KW-0732">Signal</keyword>
<dbReference type="InterPro" id="IPR036328">
    <property type="entry name" value="MliC_sf"/>
</dbReference>
<evidence type="ECO:0000256" key="4">
    <source>
        <dbReference type="ARBA" id="ARBA00023288"/>
    </source>
</evidence>
<organism evidence="6 7">
    <name type="scientific">Pseudoalteromonas fuliginea</name>
    <dbReference type="NCBI Taxonomy" id="1872678"/>
    <lineage>
        <taxon>Bacteria</taxon>
        <taxon>Pseudomonadati</taxon>
        <taxon>Pseudomonadota</taxon>
        <taxon>Gammaproteobacteria</taxon>
        <taxon>Alteromonadales</taxon>
        <taxon>Pseudoalteromonadaceae</taxon>
        <taxon>Pseudoalteromonas</taxon>
    </lineage>
</organism>
<gene>
    <name evidence="6" type="ORF">EU508_04990</name>
</gene>
<proteinExistence type="predicted"/>
<evidence type="ECO:0000256" key="1">
    <source>
        <dbReference type="ARBA" id="ARBA00022729"/>
    </source>
</evidence>
<dbReference type="SUPFAM" id="SSF141488">
    <property type="entry name" value="YdhA-like"/>
    <property type="match status" value="1"/>
</dbReference>
<reference evidence="6 7" key="1">
    <citation type="submission" date="2019-01" db="EMBL/GenBank/DDBJ databases">
        <title>Genome sequences of marine Pseudoalteromonas species.</title>
        <authorList>
            <person name="Boraston A.B."/>
            <person name="Hehemann J.-H."/>
            <person name="Vickers C.J."/>
            <person name="Salama-Alber O."/>
            <person name="Abe K."/>
            <person name="Hettle A.J."/>
        </authorList>
    </citation>
    <scope>NUCLEOTIDE SEQUENCE [LARGE SCALE GENOMIC DNA]</scope>
    <source>
        <strain evidence="6 7">PS42</strain>
    </source>
</reference>
<dbReference type="Proteomes" id="UP000324162">
    <property type="component" value="Unassembled WGS sequence"/>
</dbReference>
<dbReference type="AlphaFoldDB" id="A0AB73BJB2"/>
<dbReference type="InterPro" id="IPR018660">
    <property type="entry name" value="MliC"/>
</dbReference>
<evidence type="ECO:0000256" key="3">
    <source>
        <dbReference type="ARBA" id="ARBA00023139"/>
    </source>
</evidence>
<keyword evidence="3" id="KW-0564">Palmitate</keyword>
<accession>A0AB73BJB2</accession>
<feature type="domain" description="C-type lysozyme inhibitor" evidence="5">
    <location>
        <begin position="26"/>
        <end position="87"/>
    </location>
</feature>
<protein>
    <recommendedName>
        <fullName evidence="5">C-type lysozyme inhibitor domain-containing protein</fullName>
    </recommendedName>
</protein>
<evidence type="ECO:0000256" key="2">
    <source>
        <dbReference type="ARBA" id="ARBA00023136"/>
    </source>
</evidence>
<keyword evidence="4" id="KW-0449">Lipoprotein</keyword>